<dbReference type="AlphaFoldDB" id="M6CQH7"/>
<dbReference type="PANTHER" id="PTHR45632:SF3">
    <property type="entry name" value="KELCH-LIKE PROTEIN 32"/>
    <property type="match status" value="1"/>
</dbReference>
<dbReference type="SUPFAM" id="SSF117281">
    <property type="entry name" value="Kelch motif"/>
    <property type="match status" value="2"/>
</dbReference>
<dbReference type="PATRIC" id="fig|1218565.3.peg.2724"/>
<accession>M6CQH7</accession>
<feature type="compositionally biased region" description="Low complexity" evidence="3">
    <location>
        <begin position="51"/>
        <end position="64"/>
    </location>
</feature>
<keyword evidence="1" id="KW-0880">Kelch repeat</keyword>
<name>M6CQH7_9LEPT</name>
<evidence type="ECO:0000313" key="4">
    <source>
        <dbReference type="EMBL" id="EMJ94202.1"/>
    </source>
</evidence>
<dbReference type="RefSeq" id="WP_020773883.1">
    <property type="nucleotide sequence ID" value="NZ_ANIK01000056.1"/>
</dbReference>
<dbReference type="InterPro" id="IPR006652">
    <property type="entry name" value="Kelch_1"/>
</dbReference>
<dbReference type="InterPro" id="IPR037293">
    <property type="entry name" value="Gal_Oxidase_central_sf"/>
</dbReference>
<keyword evidence="2" id="KW-0677">Repeat</keyword>
<comment type="caution">
    <text evidence="4">The sequence shown here is derived from an EMBL/GenBank/DDBJ whole genome shotgun (WGS) entry which is preliminary data.</text>
</comment>
<reference evidence="4 5" key="1">
    <citation type="submission" date="2013-01" db="EMBL/GenBank/DDBJ databases">
        <authorList>
            <person name="Harkins D.M."/>
            <person name="Durkin A.S."/>
            <person name="Brinkac L.M."/>
            <person name="Haft D.H."/>
            <person name="Selengut J.D."/>
            <person name="Sanka R."/>
            <person name="DePew J."/>
            <person name="Purushe J."/>
            <person name="Galloway R.L."/>
            <person name="Vinetz J.M."/>
            <person name="Sutton G.G."/>
            <person name="Nierman W.C."/>
            <person name="Fouts D.E."/>
        </authorList>
    </citation>
    <scope>NUCLEOTIDE SEQUENCE [LARGE SCALE GENOMIC DNA]</scope>
    <source>
        <strain evidence="4 5">79601</strain>
    </source>
</reference>
<evidence type="ECO:0000256" key="2">
    <source>
        <dbReference type="ARBA" id="ARBA00022737"/>
    </source>
</evidence>
<feature type="region of interest" description="Disordered" evidence="3">
    <location>
        <begin position="43"/>
        <end position="77"/>
    </location>
</feature>
<sequence>MIQKKIFVVLFLTAIFANCREEAGNDSLFPLIKLLNQSASAVSTDNASGVPPGQSGSQSGNSLPNLPPVGTPDPEAATNVCTTNLRVWSRNQFPTAYEALTALDNGLAVSVGSGNGRQSTFFSLANGAWNPGPLLNLYRHKPAAAVISASRVLISGGYDANWNEMDTVEILDTAGAPVLDPITGDIIGDTRHINANSMNSPRGGHVLTVLADGRLLASGGTLFLGDTRAEIYNPATGLWTETGPVQEARIYHTSTRLNDGRVMVVGGIGSTGTIASTLIYNPQTDQWANGPSLIQSRNAHTATLLQDGRLLIAGGDSAGLYRQTIEIYDPNTNDWTLLPMPGPRTEHGAYLEGDGSVVIATGRNSGLVRSTLRYNPNTDAWCRLPNIPNEVQGMTEPFVLPLPGGGATFNGILSLR</sequence>
<dbReference type="EMBL" id="ANIK01000056">
    <property type="protein sequence ID" value="EMJ94202.1"/>
    <property type="molecule type" value="Genomic_DNA"/>
</dbReference>
<proteinExistence type="predicted"/>
<dbReference type="InterPro" id="IPR015915">
    <property type="entry name" value="Kelch-typ_b-propeller"/>
</dbReference>
<protein>
    <submittedName>
        <fullName evidence="4">Kelch repeat protein</fullName>
    </submittedName>
</protein>
<dbReference type="PANTHER" id="PTHR45632">
    <property type="entry name" value="LD33804P"/>
    <property type="match status" value="1"/>
</dbReference>
<evidence type="ECO:0000256" key="3">
    <source>
        <dbReference type="SAM" id="MobiDB-lite"/>
    </source>
</evidence>
<evidence type="ECO:0000256" key="1">
    <source>
        <dbReference type="ARBA" id="ARBA00022441"/>
    </source>
</evidence>
<organism evidence="4 5">
    <name type="scientific">Leptospira alstonii serovar Sichuan str. 79601</name>
    <dbReference type="NCBI Taxonomy" id="1218565"/>
    <lineage>
        <taxon>Bacteria</taxon>
        <taxon>Pseudomonadati</taxon>
        <taxon>Spirochaetota</taxon>
        <taxon>Spirochaetia</taxon>
        <taxon>Leptospirales</taxon>
        <taxon>Leptospiraceae</taxon>
        <taxon>Leptospira</taxon>
    </lineage>
</organism>
<dbReference type="SMART" id="SM00612">
    <property type="entry name" value="Kelch"/>
    <property type="match status" value="5"/>
</dbReference>
<dbReference type="Pfam" id="PF01344">
    <property type="entry name" value="Kelch_1"/>
    <property type="match status" value="2"/>
</dbReference>
<evidence type="ECO:0000313" key="5">
    <source>
        <dbReference type="Proteomes" id="UP000011988"/>
    </source>
</evidence>
<dbReference type="Proteomes" id="UP000011988">
    <property type="component" value="Unassembled WGS sequence"/>
</dbReference>
<gene>
    <name evidence="4" type="ORF">LEP1GSC194_0207</name>
</gene>
<dbReference type="Gene3D" id="2.130.10.80">
    <property type="entry name" value="Galactose oxidase/kelch, beta-propeller"/>
    <property type="match status" value="3"/>
</dbReference>